<evidence type="ECO:0000256" key="13">
    <source>
        <dbReference type="ARBA" id="ARBA00023237"/>
    </source>
</evidence>
<evidence type="ECO:0000313" key="18">
    <source>
        <dbReference type="Proteomes" id="UP000306113"/>
    </source>
</evidence>
<name>A0A4S3MDL0_9RHOB</name>
<dbReference type="GO" id="GO:0015159">
    <property type="term" value="F:polysaccharide transmembrane transporter activity"/>
    <property type="evidence" value="ECO:0007669"/>
    <property type="project" value="InterPro"/>
</dbReference>
<feature type="domain" description="Polysaccharide export protein N-terminal" evidence="15">
    <location>
        <begin position="64"/>
        <end position="149"/>
    </location>
</feature>
<dbReference type="EMBL" id="SSMD01000001">
    <property type="protein sequence ID" value="THD76979.1"/>
    <property type="molecule type" value="Genomic_DNA"/>
</dbReference>
<sequence>MALTAQTVLVANRAAYTPRSLPDVFSQVAYPGQMKGLGALPEPPMHPGNAGLALETRLPPSLNPEPYRIGVGDVLLLATKSAASTVEQLTGLLAAQNQRQGYTVRDDGAIAIPDIGPVTLAGMTLDEAEAKLFQVLVENQIDPAFSLEVSEFNSRRVSVGGAVRNPAVVPITLNPLNLSEALAAVGGLTAKDREYASIRLYRNGTLYQIPLETFVKRPELGKTLLTDGDAIFVDTSYDLDRAMEYYTQTLRATELKRNARHTALQELQAEMSMRRQVQMDLRDNYRTREEMGGNKRDYVYLAGEVRNQGRFVLPYNQQVTLADVLYDKGGFNTATGNPAQIYVLRASSDPEEFGAVTAWHLDARNAINITLATRMEMRPNDVIFIEEQPITKWGRALQQMFPTILGSASAVN</sequence>
<organism evidence="17 18">
    <name type="scientific">Thalassobius vesicularis</name>
    <dbReference type="NCBI Taxonomy" id="1294297"/>
    <lineage>
        <taxon>Bacteria</taxon>
        <taxon>Pseudomonadati</taxon>
        <taxon>Pseudomonadota</taxon>
        <taxon>Alphaproteobacteria</taxon>
        <taxon>Rhodobacterales</taxon>
        <taxon>Roseobacteraceae</taxon>
        <taxon>Thalassovita</taxon>
    </lineage>
</organism>
<protein>
    <submittedName>
        <fullName evidence="17">Sugar transporter</fullName>
    </submittedName>
</protein>
<evidence type="ECO:0000256" key="11">
    <source>
        <dbReference type="ARBA" id="ARBA00023136"/>
    </source>
</evidence>
<keyword evidence="18" id="KW-1185">Reference proteome</keyword>
<evidence type="ECO:0000256" key="7">
    <source>
        <dbReference type="ARBA" id="ARBA00022729"/>
    </source>
</evidence>
<dbReference type="GO" id="GO:0015288">
    <property type="term" value="F:porin activity"/>
    <property type="evidence" value="ECO:0007669"/>
    <property type="project" value="UniProtKB-KW"/>
</dbReference>
<evidence type="ECO:0000313" key="17">
    <source>
        <dbReference type="EMBL" id="THD76979.1"/>
    </source>
</evidence>
<keyword evidence="5 17" id="KW-0762">Sugar transport</keyword>
<gene>
    <name evidence="17" type="ORF">E7681_02610</name>
</gene>
<keyword evidence="4" id="KW-1134">Transmembrane beta strand</keyword>
<dbReference type="PANTHER" id="PTHR33619:SF3">
    <property type="entry name" value="POLYSACCHARIDE EXPORT PROTEIN GFCE-RELATED"/>
    <property type="match status" value="1"/>
</dbReference>
<comment type="similarity">
    <text evidence="2">Belongs to the BexD/CtrA/VexA family.</text>
</comment>
<dbReference type="InterPro" id="IPR049712">
    <property type="entry name" value="Poly_export"/>
</dbReference>
<comment type="subcellular location">
    <subcellularLocation>
        <location evidence="1">Cell outer membrane</location>
        <topology evidence="1">Multi-pass membrane protein</topology>
    </subcellularLocation>
</comment>
<evidence type="ECO:0000256" key="6">
    <source>
        <dbReference type="ARBA" id="ARBA00022692"/>
    </source>
</evidence>
<comment type="caution">
    <text evidence="17">The sequence shown here is derived from an EMBL/GenBank/DDBJ whole genome shotgun (WGS) entry which is preliminary data.</text>
</comment>
<evidence type="ECO:0000256" key="1">
    <source>
        <dbReference type="ARBA" id="ARBA00004571"/>
    </source>
</evidence>
<dbReference type="Gene3D" id="3.30.1950.10">
    <property type="entry name" value="wza like domain"/>
    <property type="match status" value="1"/>
</dbReference>
<keyword evidence="12" id="KW-0564">Palmitate</keyword>
<dbReference type="InterPro" id="IPR054765">
    <property type="entry name" value="SLBB_dom"/>
</dbReference>
<evidence type="ECO:0000256" key="12">
    <source>
        <dbReference type="ARBA" id="ARBA00023139"/>
    </source>
</evidence>
<dbReference type="GO" id="GO:0009279">
    <property type="term" value="C:cell outer membrane"/>
    <property type="evidence" value="ECO:0007669"/>
    <property type="project" value="UniProtKB-SubCell"/>
</dbReference>
<evidence type="ECO:0000256" key="3">
    <source>
        <dbReference type="ARBA" id="ARBA00022448"/>
    </source>
</evidence>
<proteinExistence type="inferred from homology"/>
<dbReference type="Pfam" id="PF02563">
    <property type="entry name" value="Poly_export"/>
    <property type="match status" value="1"/>
</dbReference>
<evidence type="ECO:0000256" key="9">
    <source>
        <dbReference type="ARBA" id="ARBA00023065"/>
    </source>
</evidence>
<dbReference type="OrthoDB" id="9808421at2"/>
<evidence type="ECO:0000259" key="15">
    <source>
        <dbReference type="Pfam" id="PF02563"/>
    </source>
</evidence>
<keyword evidence="8" id="KW-0625">Polysaccharide transport</keyword>
<evidence type="ECO:0000256" key="5">
    <source>
        <dbReference type="ARBA" id="ARBA00022597"/>
    </source>
</evidence>
<dbReference type="GO" id="GO:0006811">
    <property type="term" value="P:monoatomic ion transport"/>
    <property type="evidence" value="ECO:0007669"/>
    <property type="project" value="UniProtKB-KW"/>
</dbReference>
<keyword evidence="6" id="KW-0812">Transmembrane</keyword>
<keyword evidence="13" id="KW-0998">Cell outer membrane</keyword>
<evidence type="ECO:0000256" key="8">
    <source>
        <dbReference type="ARBA" id="ARBA00023047"/>
    </source>
</evidence>
<keyword evidence="11" id="KW-0472">Membrane</keyword>
<evidence type="ECO:0000256" key="14">
    <source>
        <dbReference type="ARBA" id="ARBA00023288"/>
    </source>
</evidence>
<dbReference type="GO" id="GO:0046930">
    <property type="term" value="C:pore complex"/>
    <property type="evidence" value="ECO:0007669"/>
    <property type="project" value="UniProtKB-KW"/>
</dbReference>
<accession>A0A4S3MDL0</accession>
<evidence type="ECO:0000256" key="2">
    <source>
        <dbReference type="ARBA" id="ARBA00009450"/>
    </source>
</evidence>
<keyword evidence="9" id="KW-0406">Ion transport</keyword>
<keyword evidence="3" id="KW-0813">Transport</keyword>
<evidence type="ECO:0000256" key="10">
    <source>
        <dbReference type="ARBA" id="ARBA00023114"/>
    </source>
</evidence>
<dbReference type="AlphaFoldDB" id="A0A4S3MDL0"/>
<dbReference type="Gene3D" id="3.10.560.10">
    <property type="entry name" value="Outer membrane lipoprotein wza domain like"/>
    <property type="match status" value="2"/>
</dbReference>
<keyword evidence="14" id="KW-0449">Lipoprotein</keyword>
<dbReference type="InterPro" id="IPR003715">
    <property type="entry name" value="Poly_export_N"/>
</dbReference>
<dbReference type="Pfam" id="PF22461">
    <property type="entry name" value="SLBB_2"/>
    <property type="match status" value="2"/>
</dbReference>
<feature type="domain" description="SLBB" evidence="16">
    <location>
        <begin position="156"/>
        <end position="233"/>
    </location>
</feature>
<keyword evidence="10" id="KW-0626">Porin</keyword>
<dbReference type="Proteomes" id="UP000306113">
    <property type="component" value="Unassembled WGS sequence"/>
</dbReference>
<feature type="domain" description="SLBB" evidence="16">
    <location>
        <begin position="299"/>
        <end position="385"/>
    </location>
</feature>
<evidence type="ECO:0000256" key="4">
    <source>
        <dbReference type="ARBA" id="ARBA00022452"/>
    </source>
</evidence>
<reference evidence="17 18" key="1">
    <citation type="submission" date="2019-04" db="EMBL/GenBank/DDBJ databases">
        <title>Draft genome sequence of Youngimonas vesicularis.</title>
        <authorList>
            <person name="Hameed A."/>
        </authorList>
    </citation>
    <scope>NUCLEOTIDE SEQUENCE [LARGE SCALE GENOMIC DNA]</scope>
    <source>
        <strain evidence="17 18">CC-AMW-E</strain>
    </source>
</reference>
<evidence type="ECO:0000259" key="16">
    <source>
        <dbReference type="Pfam" id="PF22461"/>
    </source>
</evidence>
<keyword evidence="7" id="KW-0732">Signal</keyword>
<dbReference type="PANTHER" id="PTHR33619">
    <property type="entry name" value="POLYSACCHARIDE EXPORT PROTEIN GFCE-RELATED"/>
    <property type="match status" value="1"/>
</dbReference>